<evidence type="ECO:0000313" key="2">
    <source>
        <dbReference type="Proteomes" id="UP000053097"/>
    </source>
</evidence>
<dbReference type="OrthoDB" id="7687729at2759"/>
<protein>
    <recommendedName>
        <fullName evidence="3">GIY-YIG domain-containing protein</fullName>
    </recommendedName>
</protein>
<sequence>MLLADVRFHTSNLNLVKSLLVNTCFPDFFINKHINRRIQTLCKKSGDANRIDDNVDNNTFNRILIPYVRGSGESLERILRSVELFVVNTVPKKLNLLIGRGKDKIEIGHRTGIVHKLDCKDCDLCYIGQTKRYLDTRINEHRAGIKKHSGNLSVVSNHRLTNDHDFDWSKRNILHYESNNRKREIAEMFCVKKNPKTINLKRDTENLSDVYDGIVTNT</sequence>
<dbReference type="Proteomes" id="UP000053097">
    <property type="component" value="Unassembled WGS sequence"/>
</dbReference>
<dbReference type="EMBL" id="KK107135">
    <property type="protein sequence ID" value="EZA58083.1"/>
    <property type="molecule type" value="Genomic_DNA"/>
</dbReference>
<gene>
    <name evidence="1" type="ORF">X777_01464</name>
</gene>
<proteinExistence type="predicted"/>
<dbReference type="CDD" id="cd10442">
    <property type="entry name" value="GIY-YIG_PLEs"/>
    <property type="match status" value="1"/>
</dbReference>
<reference evidence="1 2" key="1">
    <citation type="journal article" date="2014" name="Curr. Biol.">
        <title>The genome of the clonal raider ant Cerapachys biroi.</title>
        <authorList>
            <person name="Oxley P.R."/>
            <person name="Ji L."/>
            <person name="Fetter-Pruneda I."/>
            <person name="McKenzie S.K."/>
            <person name="Li C."/>
            <person name="Hu H."/>
            <person name="Zhang G."/>
            <person name="Kronauer D.J."/>
        </authorList>
    </citation>
    <scope>NUCLEOTIDE SEQUENCE [LARGE SCALE GENOMIC DNA]</scope>
</reference>
<accession>A0A026WQ36</accession>
<evidence type="ECO:0008006" key="3">
    <source>
        <dbReference type="Google" id="ProtNLM"/>
    </source>
</evidence>
<name>A0A026WQ36_OOCBI</name>
<dbReference type="AlphaFoldDB" id="A0A026WQ36"/>
<keyword evidence="2" id="KW-1185">Reference proteome</keyword>
<evidence type="ECO:0000313" key="1">
    <source>
        <dbReference type="EMBL" id="EZA58083.1"/>
    </source>
</evidence>
<organism evidence="1 2">
    <name type="scientific">Ooceraea biroi</name>
    <name type="common">Clonal raider ant</name>
    <name type="synonym">Cerapachys biroi</name>
    <dbReference type="NCBI Taxonomy" id="2015173"/>
    <lineage>
        <taxon>Eukaryota</taxon>
        <taxon>Metazoa</taxon>
        <taxon>Ecdysozoa</taxon>
        <taxon>Arthropoda</taxon>
        <taxon>Hexapoda</taxon>
        <taxon>Insecta</taxon>
        <taxon>Pterygota</taxon>
        <taxon>Neoptera</taxon>
        <taxon>Endopterygota</taxon>
        <taxon>Hymenoptera</taxon>
        <taxon>Apocrita</taxon>
        <taxon>Aculeata</taxon>
        <taxon>Formicoidea</taxon>
        <taxon>Formicidae</taxon>
        <taxon>Dorylinae</taxon>
        <taxon>Ooceraea</taxon>
    </lineage>
</organism>